<dbReference type="WBParaSite" id="GPLIN_000805300">
    <property type="protein sequence ID" value="GPLIN_000805300"/>
    <property type="gene ID" value="GPLIN_000805300"/>
</dbReference>
<dbReference type="InterPro" id="IPR027417">
    <property type="entry name" value="P-loop_NTPase"/>
</dbReference>
<keyword evidence="1" id="KW-1185">Reference proteome</keyword>
<dbReference type="AlphaFoldDB" id="A0A183C5A8"/>
<evidence type="ECO:0000313" key="2">
    <source>
        <dbReference type="WBParaSite" id="GPLIN_000805300"/>
    </source>
</evidence>
<evidence type="ECO:0000313" key="1">
    <source>
        <dbReference type="Proteomes" id="UP000050741"/>
    </source>
</evidence>
<protein>
    <submittedName>
        <fullName evidence="2">KTSC domain-containing protein</fullName>
    </submittedName>
</protein>
<reference evidence="1" key="1">
    <citation type="submission" date="2014-05" db="EMBL/GenBank/DDBJ databases">
        <title>The genome and life-stage specific transcriptomes of Globodera pallida elucidate key aspects of plant parasitism by a cyst nematode.</title>
        <authorList>
            <person name="Cotton J.A."/>
            <person name="Lilley C.J."/>
            <person name="Jones L.M."/>
            <person name="Kikuchi T."/>
            <person name="Reid A.J."/>
            <person name="Thorpe P."/>
            <person name="Tsai I.J."/>
            <person name="Beasley H."/>
            <person name="Blok V."/>
            <person name="Cock P.J.A."/>
            <person name="Van den Akker S.E."/>
            <person name="Holroyd N."/>
            <person name="Hunt M."/>
            <person name="Mantelin S."/>
            <person name="Naghra H."/>
            <person name="Pain A."/>
            <person name="Palomares-Rius J.E."/>
            <person name="Zarowiecki M."/>
            <person name="Berriman M."/>
            <person name="Jones J.T."/>
            <person name="Urwin P.E."/>
        </authorList>
    </citation>
    <scope>NUCLEOTIDE SEQUENCE [LARGE SCALE GENOMIC DNA]</scope>
    <source>
        <strain evidence="1">Lindley</strain>
    </source>
</reference>
<dbReference type="SUPFAM" id="SSF52540">
    <property type="entry name" value="P-loop containing nucleoside triphosphate hydrolases"/>
    <property type="match status" value="1"/>
</dbReference>
<name>A0A183C5A8_GLOPA</name>
<sequence length="116" mass="13105">MDADRANRMLKTTIKDRTLEDLASGKITVLKFTGVETVVNFDLPEQDAYERYIDRIGCCWRVGNTGHAISYFDPDSPKDVQNAEEYVETLKPTGHEVPDFLLESVQVQMNECSLCG</sequence>
<reference evidence="2" key="2">
    <citation type="submission" date="2016-06" db="UniProtKB">
        <authorList>
            <consortium name="WormBaseParasite"/>
        </authorList>
    </citation>
    <scope>IDENTIFICATION</scope>
</reference>
<organism evidence="1 2">
    <name type="scientific">Globodera pallida</name>
    <name type="common">Potato cyst nematode worm</name>
    <name type="synonym">Heterodera pallida</name>
    <dbReference type="NCBI Taxonomy" id="36090"/>
    <lineage>
        <taxon>Eukaryota</taxon>
        <taxon>Metazoa</taxon>
        <taxon>Ecdysozoa</taxon>
        <taxon>Nematoda</taxon>
        <taxon>Chromadorea</taxon>
        <taxon>Rhabditida</taxon>
        <taxon>Tylenchina</taxon>
        <taxon>Tylenchomorpha</taxon>
        <taxon>Tylenchoidea</taxon>
        <taxon>Heteroderidae</taxon>
        <taxon>Heteroderinae</taxon>
        <taxon>Globodera</taxon>
    </lineage>
</organism>
<accession>A0A183C5A8</accession>
<dbReference type="Proteomes" id="UP000050741">
    <property type="component" value="Unassembled WGS sequence"/>
</dbReference>
<dbReference type="Gene3D" id="3.40.50.300">
    <property type="entry name" value="P-loop containing nucleotide triphosphate hydrolases"/>
    <property type="match status" value="1"/>
</dbReference>
<proteinExistence type="predicted"/>